<feature type="compositionally biased region" description="Basic and acidic residues" evidence="1">
    <location>
        <begin position="58"/>
        <end position="82"/>
    </location>
</feature>
<dbReference type="Proteomes" id="UP001077662">
    <property type="component" value="Unassembled WGS sequence"/>
</dbReference>
<sequence>MKALAIKADEYIFHLGKSDPKNISVYVKEVPRSEFTKKILPVISEIYRESKRHQRPRDKKETLGEQPREGMKDEHKLIVMPD</sequence>
<evidence type="ECO:0000313" key="2">
    <source>
        <dbReference type="EMBL" id="MCZ0808757.1"/>
    </source>
</evidence>
<dbReference type="RefSeq" id="WP_258434205.1">
    <property type="nucleotide sequence ID" value="NZ_JANSGW010000024.1"/>
</dbReference>
<protein>
    <submittedName>
        <fullName evidence="2">Uncharacterized protein</fullName>
    </submittedName>
</protein>
<reference evidence="2" key="1">
    <citation type="submission" date="2022-09" db="EMBL/GenBank/DDBJ databases">
        <title>Genome analysis and characterization of larvicidal activity of Brevibacillus strains.</title>
        <authorList>
            <person name="Patrusheva E.V."/>
            <person name="Izotova A.O."/>
            <person name="Toshchakov S.V."/>
            <person name="Sineoky S.P."/>
        </authorList>
    </citation>
    <scope>NUCLEOTIDE SEQUENCE</scope>
    <source>
        <strain evidence="2">VKPM_B-13247</strain>
    </source>
</reference>
<organism evidence="2 3">
    <name type="scientific">Brevibacillus laterosporus</name>
    <name type="common">Bacillus laterosporus</name>
    <dbReference type="NCBI Taxonomy" id="1465"/>
    <lineage>
        <taxon>Bacteria</taxon>
        <taxon>Bacillati</taxon>
        <taxon>Bacillota</taxon>
        <taxon>Bacilli</taxon>
        <taxon>Bacillales</taxon>
        <taxon>Paenibacillaceae</taxon>
        <taxon>Brevibacillus</taxon>
    </lineage>
</organism>
<dbReference type="EMBL" id="JAPTNE010000024">
    <property type="protein sequence ID" value="MCZ0808757.1"/>
    <property type="molecule type" value="Genomic_DNA"/>
</dbReference>
<name>A0AAP3GBV6_BRELA</name>
<comment type="caution">
    <text evidence="2">The sequence shown here is derived from an EMBL/GenBank/DDBJ whole genome shotgun (WGS) entry which is preliminary data.</text>
</comment>
<evidence type="ECO:0000256" key="1">
    <source>
        <dbReference type="SAM" id="MobiDB-lite"/>
    </source>
</evidence>
<proteinExistence type="predicted"/>
<dbReference type="AlphaFoldDB" id="A0AAP3GBV6"/>
<gene>
    <name evidence="2" type="ORF">O0554_17870</name>
</gene>
<evidence type="ECO:0000313" key="3">
    <source>
        <dbReference type="Proteomes" id="UP001077662"/>
    </source>
</evidence>
<feature type="region of interest" description="Disordered" evidence="1">
    <location>
        <begin position="50"/>
        <end position="82"/>
    </location>
</feature>
<accession>A0AAP3GBV6</accession>